<evidence type="ECO:0000313" key="2">
    <source>
        <dbReference type="Proteomes" id="UP001500466"/>
    </source>
</evidence>
<organism evidence="1 2">
    <name type="scientific">Yinghuangia aomiensis</name>
    <dbReference type="NCBI Taxonomy" id="676205"/>
    <lineage>
        <taxon>Bacteria</taxon>
        <taxon>Bacillati</taxon>
        <taxon>Actinomycetota</taxon>
        <taxon>Actinomycetes</taxon>
        <taxon>Kitasatosporales</taxon>
        <taxon>Streptomycetaceae</taxon>
        <taxon>Yinghuangia</taxon>
    </lineage>
</organism>
<comment type="caution">
    <text evidence="1">The sequence shown here is derived from an EMBL/GenBank/DDBJ whole genome shotgun (WGS) entry which is preliminary data.</text>
</comment>
<keyword evidence="2" id="KW-1185">Reference proteome</keyword>
<proteinExistence type="predicted"/>
<accession>A0ABP9I8X5</accession>
<dbReference type="EMBL" id="BAABHS010000042">
    <property type="protein sequence ID" value="GAA4990969.1"/>
    <property type="molecule type" value="Genomic_DNA"/>
</dbReference>
<reference evidence="2" key="1">
    <citation type="journal article" date="2019" name="Int. J. Syst. Evol. Microbiol.">
        <title>The Global Catalogue of Microorganisms (GCM) 10K type strain sequencing project: providing services to taxonomists for standard genome sequencing and annotation.</title>
        <authorList>
            <consortium name="The Broad Institute Genomics Platform"/>
            <consortium name="The Broad Institute Genome Sequencing Center for Infectious Disease"/>
            <person name="Wu L."/>
            <person name="Ma J."/>
        </authorList>
    </citation>
    <scope>NUCLEOTIDE SEQUENCE [LARGE SCALE GENOMIC DNA]</scope>
    <source>
        <strain evidence="2">JCM 17986</strain>
    </source>
</reference>
<gene>
    <name evidence="1" type="ORF">GCM10023205_73410</name>
</gene>
<dbReference type="Proteomes" id="UP001500466">
    <property type="component" value="Unassembled WGS sequence"/>
</dbReference>
<name>A0ABP9I8X5_9ACTN</name>
<evidence type="ECO:0000313" key="1">
    <source>
        <dbReference type="EMBL" id="GAA4990969.1"/>
    </source>
</evidence>
<sequence length="70" mass="7618">MIVDIPSTQAAALAESYRASLGDHLAASARAHAAFGTHVQAAVRAEERTLVRWHRSDTGEADRSRTRFLS</sequence>
<protein>
    <submittedName>
        <fullName evidence="1">Uncharacterized protein</fullName>
    </submittedName>
</protein>